<name>A0A931HV48_9BACI</name>
<gene>
    <name evidence="3" type="ORF">H0267_08975</name>
</gene>
<dbReference type="SMART" id="SM00854">
    <property type="entry name" value="PGA_cap"/>
    <property type="match status" value="1"/>
</dbReference>
<dbReference type="InterPro" id="IPR019079">
    <property type="entry name" value="Capsule_synth_CapA"/>
</dbReference>
<sequence length="372" mass="41563">MIGFFIIFSISGCDLSITDHAKDPGKLHASSSVNVKDKKQRHFNKEITISAIGDILIHSRVYRDAKTEDGYEFFPMMDEVRSQLSSSTITIANQETMIGGVELGLSGYPQFNSPTSIGDTLKELGVDVVTLANNHTLDRGLEAIDRSIKYWDKIGMKHTGAYTNKEASEKILTYHTEEGISVAILSYTYGTNGIPSPDGKNYVVNRINYQKMASDIGKAKKQADSVLLNLHVGKEYQPYPSDYQKQLARFGADHGVDAVIGHHPHVLQPLEWVEGKNGNKTLVIYSLGNFFSGQNPFQTRIGGILTFSLKTTNDEADPIVAANPTFEITFVKSDGEHRYEVVPMHKISRLSQEYENKKKHLSQWMPDLQFVE</sequence>
<feature type="domain" description="Capsule synthesis protein CapA" evidence="2">
    <location>
        <begin position="48"/>
        <end position="294"/>
    </location>
</feature>
<dbReference type="CDD" id="cd07381">
    <property type="entry name" value="MPP_CapA"/>
    <property type="match status" value="1"/>
</dbReference>
<evidence type="ECO:0000313" key="4">
    <source>
        <dbReference type="Proteomes" id="UP000614490"/>
    </source>
</evidence>
<reference evidence="3 4" key="1">
    <citation type="journal article" date="2005" name="Int. J. Syst. Evol. Microbiol.">
        <title>Halobacillus yeomjeoni sp. nov., isolated from a marine solar saltern in Korea.</title>
        <authorList>
            <person name="Yoon J.H."/>
            <person name="Kang S.J."/>
            <person name="Lee C.H."/>
            <person name="Oh H.W."/>
            <person name="Oh T.K."/>
        </authorList>
    </citation>
    <scope>NUCLEOTIDE SEQUENCE [LARGE SCALE GENOMIC DNA]</scope>
    <source>
        <strain evidence="3 4">KCTC 3957</strain>
    </source>
</reference>
<evidence type="ECO:0000313" key="3">
    <source>
        <dbReference type="EMBL" id="MBH0230342.1"/>
    </source>
</evidence>
<dbReference type="PANTHER" id="PTHR33393">
    <property type="entry name" value="POLYGLUTAMINE SYNTHESIS ACCESSORY PROTEIN RV0574C-RELATED"/>
    <property type="match status" value="1"/>
</dbReference>
<dbReference type="SUPFAM" id="SSF56300">
    <property type="entry name" value="Metallo-dependent phosphatases"/>
    <property type="match status" value="1"/>
</dbReference>
<accession>A0A931HV48</accession>
<dbReference type="PANTHER" id="PTHR33393:SF12">
    <property type="entry name" value="CAPSULE BIOSYNTHESIS PROTEIN CAPA"/>
    <property type="match status" value="1"/>
</dbReference>
<organism evidence="3 4">
    <name type="scientific">Halobacillus yeomjeoni</name>
    <dbReference type="NCBI Taxonomy" id="311194"/>
    <lineage>
        <taxon>Bacteria</taxon>
        <taxon>Bacillati</taxon>
        <taxon>Bacillota</taxon>
        <taxon>Bacilli</taxon>
        <taxon>Bacillales</taxon>
        <taxon>Bacillaceae</taxon>
        <taxon>Halobacillus</taxon>
    </lineage>
</organism>
<comment type="caution">
    <text evidence="3">The sequence shown here is derived from an EMBL/GenBank/DDBJ whole genome shotgun (WGS) entry which is preliminary data.</text>
</comment>
<dbReference type="Pfam" id="PF09587">
    <property type="entry name" value="PGA_cap"/>
    <property type="match status" value="1"/>
</dbReference>
<evidence type="ECO:0000259" key="2">
    <source>
        <dbReference type="SMART" id="SM00854"/>
    </source>
</evidence>
<protein>
    <submittedName>
        <fullName evidence="3">CapA family protein</fullName>
    </submittedName>
</protein>
<proteinExistence type="inferred from homology"/>
<dbReference type="InterPro" id="IPR052169">
    <property type="entry name" value="CW_Biosynth-Accessory"/>
</dbReference>
<dbReference type="Proteomes" id="UP000614490">
    <property type="component" value="Unassembled WGS sequence"/>
</dbReference>
<keyword evidence="4" id="KW-1185">Reference proteome</keyword>
<dbReference type="Gene3D" id="3.60.21.10">
    <property type="match status" value="1"/>
</dbReference>
<evidence type="ECO:0000256" key="1">
    <source>
        <dbReference type="ARBA" id="ARBA00005662"/>
    </source>
</evidence>
<comment type="similarity">
    <text evidence="1">Belongs to the CapA family.</text>
</comment>
<dbReference type="EMBL" id="JADZSC010000002">
    <property type="protein sequence ID" value="MBH0230342.1"/>
    <property type="molecule type" value="Genomic_DNA"/>
</dbReference>
<dbReference type="AlphaFoldDB" id="A0A931HV48"/>
<dbReference type="InterPro" id="IPR029052">
    <property type="entry name" value="Metallo-depent_PP-like"/>
</dbReference>